<feature type="non-terminal residue" evidence="2">
    <location>
        <position position="67"/>
    </location>
</feature>
<feature type="non-terminal residue" evidence="2">
    <location>
        <position position="1"/>
    </location>
</feature>
<reference evidence="2" key="2">
    <citation type="submission" date="2013-05" db="EMBL/GenBank/DDBJ databases">
        <authorList>
            <person name="Carter J.-M."/>
            <person name="Baker S.C."/>
            <person name="Pink R."/>
            <person name="Carter D.R.F."/>
            <person name="Collins A."/>
            <person name="Tomlin J."/>
            <person name="Gibbs M."/>
            <person name="Breuker C.J."/>
        </authorList>
    </citation>
    <scope>NUCLEOTIDE SEQUENCE</scope>
    <source>
        <tissue evidence="2">Ovary</tissue>
    </source>
</reference>
<dbReference type="AlphaFoldDB" id="S4PZE2"/>
<evidence type="ECO:0000256" key="1">
    <source>
        <dbReference type="SAM" id="MobiDB-lite"/>
    </source>
</evidence>
<proteinExistence type="predicted"/>
<sequence length="67" mass="7584">VEQKKFMNLLSSVNFSFNVTSFWTDTESNNSNGSKTLVPQDQLQMNGSNDSSYSELWKIICNTEDSP</sequence>
<protein>
    <submittedName>
        <fullName evidence="2">Uncharacterized protein</fullName>
    </submittedName>
</protein>
<name>S4PZE2_9NEOP</name>
<accession>S4PZE2</accession>
<reference evidence="2" key="1">
    <citation type="journal article" date="2013" name="BMC Genomics">
        <title>Unscrambling butterfly oogenesis.</title>
        <authorList>
            <person name="Carter J.M."/>
            <person name="Baker S.C."/>
            <person name="Pink R."/>
            <person name="Carter D.R."/>
            <person name="Collins A."/>
            <person name="Tomlin J."/>
            <person name="Gibbs M."/>
            <person name="Breuker C.J."/>
        </authorList>
    </citation>
    <scope>NUCLEOTIDE SEQUENCE</scope>
    <source>
        <tissue evidence="2">Ovary</tissue>
    </source>
</reference>
<evidence type="ECO:0000313" key="2">
    <source>
        <dbReference type="EMBL" id="JAA90867.1"/>
    </source>
</evidence>
<organism evidence="2">
    <name type="scientific">Pararge aegeria</name>
    <name type="common">speckled wood butterfly</name>
    <dbReference type="NCBI Taxonomy" id="116150"/>
    <lineage>
        <taxon>Eukaryota</taxon>
        <taxon>Metazoa</taxon>
        <taxon>Ecdysozoa</taxon>
        <taxon>Arthropoda</taxon>
        <taxon>Hexapoda</taxon>
        <taxon>Insecta</taxon>
        <taxon>Pterygota</taxon>
        <taxon>Neoptera</taxon>
        <taxon>Endopterygota</taxon>
        <taxon>Lepidoptera</taxon>
        <taxon>Glossata</taxon>
        <taxon>Ditrysia</taxon>
        <taxon>Papilionoidea</taxon>
        <taxon>Nymphalidae</taxon>
        <taxon>Satyrinae</taxon>
        <taxon>Satyrini</taxon>
        <taxon>Parargina</taxon>
        <taxon>Pararge</taxon>
    </lineage>
</organism>
<feature type="region of interest" description="Disordered" evidence="1">
    <location>
        <begin position="26"/>
        <end position="51"/>
    </location>
</feature>
<dbReference type="EMBL" id="GAIX01001693">
    <property type="protein sequence ID" value="JAA90867.1"/>
    <property type="molecule type" value="Transcribed_RNA"/>
</dbReference>